<dbReference type="AlphaFoldDB" id="A0A059DE67"/>
<feature type="transmembrane region" description="Helical" evidence="2">
    <location>
        <begin position="82"/>
        <end position="104"/>
    </location>
</feature>
<dbReference type="InParanoid" id="A0A059DE67"/>
<organism evidence="3">
    <name type="scientific">Eucalyptus grandis</name>
    <name type="common">Flooded gum</name>
    <dbReference type="NCBI Taxonomy" id="71139"/>
    <lineage>
        <taxon>Eukaryota</taxon>
        <taxon>Viridiplantae</taxon>
        <taxon>Streptophyta</taxon>
        <taxon>Embryophyta</taxon>
        <taxon>Tracheophyta</taxon>
        <taxon>Spermatophyta</taxon>
        <taxon>Magnoliopsida</taxon>
        <taxon>eudicotyledons</taxon>
        <taxon>Gunneridae</taxon>
        <taxon>Pentapetalae</taxon>
        <taxon>rosids</taxon>
        <taxon>malvids</taxon>
        <taxon>Myrtales</taxon>
        <taxon>Myrtaceae</taxon>
        <taxon>Myrtoideae</taxon>
        <taxon>Eucalypteae</taxon>
        <taxon>Eucalyptus</taxon>
    </lineage>
</organism>
<keyword evidence="2" id="KW-0812">Transmembrane</keyword>
<reference evidence="3" key="1">
    <citation type="submission" date="2013-07" db="EMBL/GenBank/DDBJ databases">
        <title>The genome of Eucalyptus grandis.</title>
        <authorList>
            <person name="Schmutz J."/>
            <person name="Hayes R."/>
            <person name="Myburg A."/>
            <person name="Tuskan G."/>
            <person name="Grattapaglia D."/>
            <person name="Rokhsar D.S."/>
        </authorList>
    </citation>
    <scope>NUCLEOTIDE SEQUENCE</scope>
    <source>
        <tissue evidence="3">Leaf extractions</tissue>
    </source>
</reference>
<proteinExistence type="predicted"/>
<dbReference type="Gramene" id="KCW88862">
    <property type="protein sequence ID" value="KCW88862"/>
    <property type="gene ID" value="EUGRSUZ_A01189"/>
</dbReference>
<keyword evidence="2" id="KW-1133">Transmembrane helix</keyword>
<evidence type="ECO:0000256" key="1">
    <source>
        <dbReference type="SAM" id="MobiDB-lite"/>
    </source>
</evidence>
<dbReference type="EMBL" id="KK198753">
    <property type="protein sequence ID" value="KCW88862.1"/>
    <property type="molecule type" value="Genomic_DNA"/>
</dbReference>
<keyword evidence="2" id="KW-0472">Membrane</keyword>
<evidence type="ECO:0000313" key="3">
    <source>
        <dbReference type="EMBL" id="KCW88862.1"/>
    </source>
</evidence>
<evidence type="ECO:0000256" key="2">
    <source>
        <dbReference type="SAM" id="Phobius"/>
    </source>
</evidence>
<feature type="region of interest" description="Disordered" evidence="1">
    <location>
        <begin position="1"/>
        <end position="23"/>
    </location>
</feature>
<sequence length="139" mass="16282">MVRAQWRQRGTPRRASPPRVGPESFFSPSSLSIPHVYLSMLGDCDFCRPPFFLEYHAFISSNFALQKRQYEYMKESHVPTSLFCEGLSSFFSPFFLLHILWIHVSSWKNRVPLSCFEEKDNVWPLSHATKSLLKILFHP</sequence>
<accession>A0A059DE67</accession>
<gene>
    <name evidence="3" type="ORF">EUGRSUZ_A01189</name>
</gene>
<protein>
    <submittedName>
        <fullName evidence="3">Uncharacterized protein</fullName>
    </submittedName>
</protein>
<name>A0A059DE67_EUCGR</name>